<protein>
    <recommendedName>
        <fullName evidence="1">Amidase domain-containing protein</fullName>
    </recommendedName>
</protein>
<dbReference type="AlphaFoldDB" id="A0A382XL64"/>
<sequence>MGHSGICFSTAVDLVGRIRKREISVRDVMEAHLAQIEHVNPKVNAIVTLVAEQAIGEAEQADRTLAAGEATGPLFGLPIAHKDLVE</sequence>
<feature type="non-terminal residue" evidence="2">
    <location>
        <position position="86"/>
    </location>
</feature>
<dbReference type="PANTHER" id="PTHR43372:SF4">
    <property type="entry name" value="FATTY-ACID AMIDE HYDROLASE 2"/>
    <property type="match status" value="1"/>
</dbReference>
<dbReference type="PANTHER" id="PTHR43372">
    <property type="entry name" value="FATTY-ACID AMIDE HYDROLASE"/>
    <property type="match status" value="1"/>
</dbReference>
<accession>A0A382XL64</accession>
<dbReference type="InterPro" id="IPR052739">
    <property type="entry name" value="FAAH2"/>
</dbReference>
<evidence type="ECO:0000259" key="1">
    <source>
        <dbReference type="Pfam" id="PF01425"/>
    </source>
</evidence>
<dbReference type="InterPro" id="IPR023631">
    <property type="entry name" value="Amidase_dom"/>
</dbReference>
<feature type="domain" description="Amidase" evidence="1">
    <location>
        <begin position="27"/>
        <end position="85"/>
    </location>
</feature>
<organism evidence="2">
    <name type="scientific">marine metagenome</name>
    <dbReference type="NCBI Taxonomy" id="408172"/>
    <lineage>
        <taxon>unclassified sequences</taxon>
        <taxon>metagenomes</taxon>
        <taxon>ecological metagenomes</taxon>
    </lineage>
</organism>
<name>A0A382XL64_9ZZZZ</name>
<dbReference type="InterPro" id="IPR036928">
    <property type="entry name" value="AS_sf"/>
</dbReference>
<dbReference type="Gene3D" id="3.90.1300.10">
    <property type="entry name" value="Amidase signature (AS) domain"/>
    <property type="match status" value="1"/>
</dbReference>
<dbReference type="Pfam" id="PF01425">
    <property type="entry name" value="Amidase"/>
    <property type="match status" value="1"/>
</dbReference>
<dbReference type="GO" id="GO:0012505">
    <property type="term" value="C:endomembrane system"/>
    <property type="evidence" value="ECO:0007669"/>
    <property type="project" value="TreeGrafter"/>
</dbReference>
<dbReference type="EMBL" id="UINC01168501">
    <property type="protein sequence ID" value="SVD71559.1"/>
    <property type="molecule type" value="Genomic_DNA"/>
</dbReference>
<evidence type="ECO:0000313" key="2">
    <source>
        <dbReference type="EMBL" id="SVD71559.1"/>
    </source>
</evidence>
<proteinExistence type="predicted"/>
<gene>
    <name evidence="2" type="ORF">METZ01_LOCUS424413</name>
</gene>
<reference evidence="2" key="1">
    <citation type="submission" date="2018-05" db="EMBL/GenBank/DDBJ databases">
        <authorList>
            <person name="Lanie J.A."/>
            <person name="Ng W.-L."/>
            <person name="Kazmierczak K.M."/>
            <person name="Andrzejewski T.M."/>
            <person name="Davidsen T.M."/>
            <person name="Wayne K.J."/>
            <person name="Tettelin H."/>
            <person name="Glass J.I."/>
            <person name="Rusch D."/>
            <person name="Podicherti R."/>
            <person name="Tsui H.-C.T."/>
            <person name="Winkler M.E."/>
        </authorList>
    </citation>
    <scope>NUCLEOTIDE SEQUENCE</scope>
</reference>
<dbReference type="SUPFAM" id="SSF75304">
    <property type="entry name" value="Amidase signature (AS) enzymes"/>
    <property type="match status" value="1"/>
</dbReference>